<accession>A0A1G6L7V8</accession>
<dbReference type="OrthoDB" id="8852350at2"/>
<evidence type="ECO:0000313" key="1">
    <source>
        <dbReference type="EMBL" id="SDC39208.1"/>
    </source>
</evidence>
<dbReference type="Proteomes" id="UP000198781">
    <property type="component" value="Unassembled WGS sequence"/>
</dbReference>
<evidence type="ECO:0000313" key="2">
    <source>
        <dbReference type="Proteomes" id="UP000198781"/>
    </source>
</evidence>
<keyword evidence="2" id="KW-1185">Reference proteome</keyword>
<name>A0A1G6L7V8_9BURK</name>
<proteinExistence type="predicted"/>
<dbReference type="Pfam" id="PF13665">
    <property type="entry name" value="Tox-PAAR-like"/>
    <property type="match status" value="1"/>
</dbReference>
<dbReference type="STRING" id="187868.SAMN05192589_10289"/>
<reference evidence="1 2" key="1">
    <citation type="submission" date="2016-10" db="EMBL/GenBank/DDBJ databases">
        <authorList>
            <person name="de Groot N.N."/>
        </authorList>
    </citation>
    <scope>NUCLEOTIDE SEQUENCE [LARGE SCALE GENOMIC DNA]</scope>
    <source>
        <strain evidence="1 2">DSM 16619</strain>
    </source>
</reference>
<dbReference type="EMBL" id="FMZC01000002">
    <property type="protein sequence ID" value="SDC39208.1"/>
    <property type="molecule type" value="Genomic_DNA"/>
</dbReference>
<dbReference type="AlphaFoldDB" id="A0A1G6L7V8"/>
<protein>
    <submittedName>
        <fullName evidence="1">Uncharacterized protein</fullName>
    </submittedName>
</protein>
<sequence>MANENIVAKDGRFRVVSLAPDVCLTPSKNGVPVPYPITHQLDQSQHCSPNVFLQGKPVYLHNQSYVDNVMGDEPGQGKGVVSQTNVFISHGIDHSKSVYVNGRAIVRTADKMWMNWKKP</sequence>
<organism evidence="1 2">
    <name type="scientific">Paracidovorax valerianellae</name>
    <dbReference type="NCBI Taxonomy" id="187868"/>
    <lineage>
        <taxon>Bacteria</taxon>
        <taxon>Pseudomonadati</taxon>
        <taxon>Pseudomonadota</taxon>
        <taxon>Betaproteobacteria</taxon>
        <taxon>Burkholderiales</taxon>
        <taxon>Comamonadaceae</taxon>
        <taxon>Paracidovorax</taxon>
    </lineage>
</organism>
<dbReference type="RefSeq" id="WP_092740278.1">
    <property type="nucleotide sequence ID" value="NZ_FMZC01000002.1"/>
</dbReference>
<gene>
    <name evidence="1" type="ORF">SAMN05192589_10289</name>
</gene>